<dbReference type="Proteomes" id="UP000034181">
    <property type="component" value="Unassembled WGS sequence"/>
</dbReference>
<keyword evidence="2" id="KW-0808">Transferase</keyword>
<dbReference type="Gene3D" id="3.40.50.2000">
    <property type="entry name" value="Glycogen Phosphorylase B"/>
    <property type="match status" value="1"/>
</dbReference>
<evidence type="ECO:0000313" key="3">
    <source>
        <dbReference type="Proteomes" id="UP000034181"/>
    </source>
</evidence>
<protein>
    <submittedName>
        <fullName evidence="2">Glycosyl transferase, group 1</fullName>
    </submittedName>
</protein>
<dbReference type="InterPro" id="IPR028098">
    <property type="entry name" value="Glyco_trans_4-like_N"/>
</dbReference>
<proteinExistence type="predicted"/>
<name>A0A0G0NF28_9BACT</name>
<dbReference type="Pfam" id="PF13439">
    <property type="entry name" value="Glyco_transf_4"/>
    <property type="match status" value="1"/>
</dbReference>
<sequence>MKIAIDISQIIYETGVSVYTRELVSNLVSIFPDNEYILLGGSLRRGGEISDFASQFKNARKVVTPISPTLADIVWNRLHVLNIEKLVGKVDIFHSSDWAEPPANILKVTTIHDLSFLHYPKFADPKILATHKRRLYWVKKESSAVLVPSEATKEDALMLGISGDKIKVIHEAPGKIYKKQSRAEVKKVKSKLHVS</sequence>
<comment type="caution">
    <text evidence="2">The sequence shown here is derived from an EMBL/GenBank/DDBJ whole genome shotgun (WGS) entry which is preliminary data.</text>
</comment>
<dbReference type="GO" id="GO:0016740">
    <property type="term" value="F:transferase activity"/>
    <property type="evidence" value="ECO:0007669"/>
    <property type="project" value="UniProtKB-KW"/>
</dbReference>
<accession>A0A0G0NF28</accession>
<evidence type="ECO:0000259" key="1">
    <source>
        <dbReference type="Pfam" id="PF13439"/>
    </source>
</evidence>
<dbReference type="SUPFAM" id="SSF53756">
    <property type="entry name" value="UDP-Glycosyltransferase/glycogen phosphorylase"/>
    <property type="match status" value="1"/>
</dbReference>
<reference evidence="2 3" key="1">
    <citation type="journal article" date="2015" name="Nature">
        <title>rRNA introns, odd ribosomes, and small enigmatic genomes across a large radiation of phyla.</title>
        <authorList>
            <person name="Brown C.T."/>
            <person name="Hug L.A."/>
            <person name="Thomas B.C."/>
            <person name="Sharon I."/>
            <person name="Castelle C.J."/>
            <person name="Singh A."/>
            <person name="Wilkins M.J."/>
            <person name="Williams K.H."/>
            <person name="Banfield J.F."/>
        </authorList>
    </citation>
    <scope>NUCLEOTIDE SEQUENCE [LARGE SCALE GENOMIC DNA]</scope>
</reference>
<organism evidence="2 3">
    <name type="scientific">Candidatus Woesebacteria bacterium GW2011_GWB1_38_5b</name>
    <dbReference type="NCBI Taxonomy" id="1618569"/>
    <lineage>
        <taxon>Bacteria</taxon>
        <taxon>Candidatus Woeseibacteriota</taxon>
    </lineage>
</organism>
<evidence type="ECO:0000313" key="2">
    <source>
        <dbReference type="EMBL" id="KKQ75691.1"/>
    </source>
</evidence>
<feature type="domain" description="Glycosyltransferase subfamily 4-like N-terminal" evidence="1">
    <location>
        <begin position="15"/>
        <end position="170"/>
    </location>
</feature>
<gene>
    <name evidence="2" type="ORF">US96_C0006G0003</name>
</gene>
<dbReference type="EMBL" id="LBUZ01000006">
    <property type="protein sequence ID" value="KKQ75691.1"/>
    <property type="molecule type" value="Genomic_DNA"/>
</dbReference>
<dbReference type="AlphaFoldDB" id="A0A0G0NF28"/>